<keyword evidence="2" id="KW-1185">Reference proteome</keyword>
<dbReference type="InterPro" id="IPR011051">
    <property type="entry name" value="RmlC_Cupin_sf"/>
</dbReference>
<sequence>MSLSEAEAQRQVRSWGFSHVYTWSDRPNTYYSPHTHGGVTTHLILSGEFTVAFPSSKKGVRLEEEVKKETFGPGARIDVGAGQLHEVWIGEEGSGDTISTRGIMPAFI</sequence>
<dbReference type="AlphaFoldDB" id="A0A165VDK7"/>
<dbReference type="Proteomes" id="UP000076761">
    <property type="component" value="Unassembled WGS sequence"/>
</dbReference>
<accession>A0A165VDK7</accession>
<dbReference type="PANTHER" id="PTHR40434">
    <property type="entry name" value="CUPIN_2 DOMAIN-CONTAINING PROTEIN"/>
    <property type="match status" value="1"/>
</dbReference>
<proteinExistence type="predicted"/>
<reference evidence="1 2" key="1">
    <citation type="journal article" date="2016" name="Mol. Biol. Evol.">
        <title>Comparative Genomics of Early-Diverging Mushroom-Forming Fungi Provides Insights into the Origins of Lignocellulose Decay Capabilities.</title>
        <authorList>
            <person name="Nagy L.G."/>
            <person name="Riley R."/>
            <person name="Tritt A."/>
            <person name="Adam C."/>
            <person name="Daum C."/>
            <person name="Floudas D."/>
            <person name="Sun H."/>
            <person name="Yadav J.S."/>
            <person name="Pangilinan J."/>
            <person name="Larsson K.H."/>
            <person name="Matsuura K."/>
            <person name="Barry K."/>
            <person name="Labutti K."/>
            <person name="Kuo R."/>
            <person name="Ohm R.A."/>
            <person name="Bhattacharya S.S."/>
            <person name="Shirouzu T."/>
            <person name="Yoshinaga Y."/>
            <person name="Martin F.M."/>
            <person name="Grigoriev I.V."/>
            <person name="Hibbett D.S."/>
        </authorList>
    </citation>
    <scope>NUCLEOTIDE SEQUENCE [LARGE SCALE GENOMIC DNA]</scope>
    <source>
        <strain evidence="1 2">HHB14362 ss-1</strain>
    </source>
</reference>
<dbReference type="OrthoDB" id="5270965at2759"/>
<protein>
    <recommendedName>
        <fullName evidence="3">Cupin type-1 domain-containing protein</fullName>
    </recommendedName>
</protein>
<dbReference type="InParanoid" id="A0A165VDK7"/>
<organism evidence="1 2">
    <name type="scientific">Neolentinus lepideus HHB14362 ss-1</name>
    <dbReference type="NCBI Taxonomy" id="1314782"/>
    <lineage>
        <taxon>Eukaryota</taxon>
        <taxon>Fungi</taxon>
        <taxon>Dikarya</taxon>
        <taxon>Basidiomycota</taxon>
        <taxon>Agaricomycotina</taxon>
        <taxon>Agaricomycetes</taxon>
        <taxon>Gloeophyllales</taxon>
        <taxon>Gloeophyllaceae</taxon>
        <taxon>Neolentinus</taxon>
    </lineage>
</organism>
<dbReference type="EMBL" id="KV425554">
    <property type="protein sequence ID" value="KZT29521.1"/>
    <property type="molecule type" value="Genomic_DNA"/>
</dbReference>
<dbReference type="PANTHER" id="PTHR40434:SF1">
    <property type="entry name" value="CUPIN TYPE-1 DOMAIN-CONTAINING PROTEIN"/>
    <property type="match status" value="1"/>
</dbReference>
<gene>
    <name evidence="1" type="ORF">NEOLEDRAFT_1145228</name>
</gene>
<evidence type="ECO:0000313" key="1">
    <source>
        <dbReference type="EMBL" id="KZT29521.1"/>
    </source>
</evidence>
<evidence type="ECO:0000313" key="2">
    <source>
        <dbReference type="Proteomes" id="UP000076761"/>
    </source>
</evidence>
<name>A0A165VDK7_9AGAM</name>
<evidence type="ECO:0008006" key="3">
    <source>
        <dbReference type="Google" id="ProtNLM"/>
    </source>
</evidence>
<dbReference type="SUPFAM" id="SSF51182">
    <property type="entry name" value="RmlC-like cupins"/>
    <property type="match status" value="1"/>
</dbReference>